<comment type="caution">
    <text evidence="1">The sequence shown here is derived from an EMBL/GenBank/DDBJ whole genome shotgun (WGS) entry which is preliminary data.</text>
</comment>
<organism evidence="1 2">
    <name type="scientific">Meloidogyne enterolobii</name>
    <name type="common">Root-knot nematode worm</name>
    <name type="synonym">Meloidogyne mayaguensis</name>
    <dbReference type="NCBI Taxonomy" id="390850"/>
    <lineage>
        <taxon>Eukaryota</taxon>
        <taxon>Metazoa</taxon>
        <taxon>Ecdysozoa</taxon>
        <taxon>Nematoda</taxon>
        <taxon>Chromadorea</taxon>
        <taxon>Rhabditida</taxon>
        <taxon>Tylenchina</taxon>
        <taxon>Tylenchomorpha</taxon>
        <taxon>Tylenchoidea</taxon>
        <taxon>Meloidogynidae</taxon>
        <taxon>Meloidogyninae</taxon>
        <taxon>Meloidogyne</taxon>
    </lineage>
</organism>
<reference evidence="1" key="1">
    <citation type="submission" date="2023-11" db="EMBL/GenBank/DDBJ databases">
        <authorList>
            <person name="Poullet M."/>
        </authorList>
    </citation>
    <scope>NUCLEOTIDE SEQUENCE</scope>
    <source>
        <strain evidence="1">E1834</strain>
    </source>
</reference>
<dbReference type="Proteomes" id="UP001497535">
    <property type="component" value="Unassembled WGS sequence"/>
</dbReference>
<accession>A0ACB1A7A6</accession>
<sequence>MAEKIHSSGFDNNIKNNTQAEDQFIKECSEKFGIKIERSKMNPNKGRRTQAKLMLNNLWGRFSLRNFGLSQCIITDDPEQYQKFINDKSIQITSLDELSPEILMIAYMKKKEWIEEHECSNIGIFY</sequence>
<keyword evidence="2" id="KW-1185">Reference proteome</keyword>
<proteinExistence type="predicted"/>
<dbReference type="EMBL" id="CAVMJV010000064">
    <property type="protein sequence ID" value="CAK5087315.1"/>
    <property type="molecule type" value="Genomic_DNA"/>
</dbReference>
<gene>
    <name evidence="1" type="ORF">MENTE1834_LOCUS34869</name>
</gene>
<evidence type="ECO:0000313" key="2">
    <source>
        <dbReference type="Proteomes" id="UP001497535"/>
    </source>
</evidence>
<name>A0ACB1A7A6_MELEN</name>
<protein>
    <submittedName>
        <fullName evidence="1">Uncharacterized protein</fullName>
    </submittedName>
</protein>
<evidence type="ECO:0000313" key="1">
    <source>
        <dbReference type="EMBL" id="CAK5087315.1"/>
    </source>
</evidence>